<feature type="domain" description="Hexokinase C-terminal" evidence="7">
    <location>
        <begin position="11"/>
        <end position="43"/>
    </location>
</feature>
<dbReference type="Proteomes" id="UP000289738">
    <property type="component" value="Chromosome B01"/>
</dbReference>
<dbReference type="GO" id="GO:0006310">
    <property type="term" value="P:DNA recombination"/>
    <property type="evidence" value="ECO:0007669"/>
    <property type="project" value="InterPro"/>
</dbReference>
<dbReference type="UniPathway" id="UPA00242"/>
<dbReference type="GO" id="GO:0006281">
    <property type="term" value="P:DNA repair"/>
    <property type="evidence" value="ECO:0007669"/>
    <property type="project" value="InterPro"/>
</dbReference>
<comment type="similarity">
    <text evidence="3">Belongs to the ATP-dependent DNA ligase family.</text>
</comment>
<protein>
    <recommendedName>
        <fullName evidence="4">hexokinase</fullName>
        <ecNumber evidence="4">2.7.1.1</ecNumber>
    </recommendedName>
</protein>
<sequence>MLWDNDVAVVIILGTGNNACYVEQIDGIPKLQGGVSSSRKMGIDNGRLGLETDKDQSLKTRDFLSVEVKHELIELQKHIAFLLACYDYNNEEFQSICKIGTGFTEDVLEPRSKSLGSQVIPEPKLYYRYGDTMKPDVWLEASEVRVLYALGVGGESCRFDH</sequence>
<dbReference type="GO" id="GO:0005739">
    <property type="term" value="C:mitochondrion"/>
    <property type="evidence" value="ECO:0007669"/>
    <property type="project" value="TreeGrafter"/>
</dbReference>
<dbReference type="PANTHER" id="PTHR45674:SF4">
    <property type="entry name" value="DNA LIGASE 1"/>
    <property type="match status" value="1"/>
</dbReference>
<accession>A0A445AP44</accession>
<dbReference type="Pfam" id="PF03727">
    <property type="entry name" value="Hexokinase_2"/>
    <property type="match status" value="1"/>
</dbReference>
<evidence type="ECO:0000256" key="5">
    <source>
        <dbReference type="ARBA" id="ARBA00022598"/>
    </source>
</evidence>
<feature type="domain" description="DNA ligase ATP-dependent C-terminal" evidence="8">
    <location>
        <begin position="80"/>
        <end position="144"/>
    </location>
</feature>
<keyword evidence="10" id="KW-1185">Reference proteome</keyword>
<dbReference type="InterPro" id="IPR012340">
    <property type="entry name" value="NA-bd_OB-fold"/>
</dbReference>
<dbReference type="InterPro" id="IPR022673">
    <property type="entry name" value="Hexokinase_C"/>
</dbReference>
<evidence type="ECO:0000259" key="8">
    <source>
        <dbReference type="Pfam" id="PF04679"/>
    </source>
</evidence>
<evidence type="ECO:0000313" key="9">
    <source>
        <dbReference type="EMBL" id="RYR28216.1"/>
    </source>
</evidence>
<dbReference type="GO" id="GO:0006096">
    <property type="term" value="P:glycolytic process"/>
    <property type="evidence" value="ECO:0007669"/>
    <property type="project" value="UniProtKB-KW"/>
</dbReference>
<dbReference type="GO" id="GO:0003910">
    <property type="term" value="F:DNA ligase (ATP) activity"/>
    <property type="evidence" value="ECO:0007669"/>
    <property type="project" value="InterPro"/>
</dbReference>
<dbReference type="GO" id="GO:0005634">
    <property type="term" value="C:nucleus"/>
    <property type="evidence" value="ECO:0007669"/>
    <property type="project" value="TreeGrafter"/>
</dbReference>
<evidence type="ECO:0000256" key="6">
    <source>
        <dbReference type="ARBA" id="ARBA00023152"/>
    </source>
</evidence>
<dbReference type="AlphaFoldDB" id="A0A445AP44"/>
<evidence type="ECO:0000256" key="4">
    <source>
        <dbReference type="ARBA" id="ARBA00012324"/>
    </source>
</evidence>
<dbReference type="EC" id="2.7.1.1" evidence="4"/>
<evidence type="ECO:0000256" key="3">
    <source>
        <dbReference type="ARBA" id="ARBA00007572"/>
    </source>
</evidence>
<dbReference type="SUPFAM" id="SSF50249">
    <property type="entry name" value="Nucleic acid-binding proteins"/>
    <property type="match status" value="1"/>
</dbReference>
<dbReference type="Gene3D" id="2.40.50.140">
    <property type="entry name" value="Nucleic acid-binding proteins"/>
    <property type="match status" value="1"/>
</dbReference>
<proteinExistence type="inferred from homology"/>
<gene>
    <name evidence="9" type="ORF">Ahy_B01g052335</name>
</gene>
<reference evidence="9 10" key="1">
    <citation type="submission" date="2019-01" db="EMBL/GenBank/DDBJ databases">
        <title>Sequencing of cultivated peanut Arachis hypogaea provides insights into genome evolution and oil improvement.</title>
        <authorList>
            <person name="Chen X."/>
        </authorList>
    </citation>
    <scope>NUCLEOTIDE SEQUENCE [LARGE SCALE GENOMIC DNA]</scope>
    <source>
        <strain evidence="10">cv. Fuhuasheng</strain>
        <tissue evidence="9">Leaves</tissue>
    </source>
</reference>
<dbReference type="SMR" id="A0A445AP44"/>
<organism evidence="9 10">
    <name type="scientific">Arachis hypogaea</name>
    <name type="common">Peanut</name>
    <dbReference type="NCBI Taxonomy" id="3818"/>
    <lineage>
        <taxon>Eukaryota</taxon>
        <taxon>Viridiplantae</taxon>
        <taxon>Streptophyta</taxon>
        <taxon>Embryophyta</taxon>
        <taxon>Tracheophyta</taxon>
        <taxon>Spermatophyta</taxon>
        <taxon>Magnoliopsida</taxon>
        <taxon>eudicotyledons</taxon>
        <taxon>Gunneridae</taxon>
        <taxon>Pentapetalae</taxon>
        <taxon>rosids</taxon>
        <taxon>fabids</taxon>
        <taxon>Fabales</taxon>
        <taxon>Fabaceae</taxon>
        <taxon>Papilionoideae</taxon>
        <taxon>50 kb inversion clade</taxon>
        <taxon>dalbergioids sensu lato</taxon>
        <taxon>Dalbergieae</taxon>
        <taxon>Pterocarpus clade</taxon>
        <taxon>Arachis</taxon>
    </lineage>
</organism>
<dbReference type="GO" id="GO:0019318">
    <property type="term" value="P:hexose metabolic process"/>
    <property type="evidence" value="ECO:0007669"/>
    <property type="project" value="UniProtKB-UniPathway"/>
</dbReference>
<evidence type="ECO:0000256" key="1">
    <source>
        <dbReference type="ARBA" id="ARBA00004921"/>
    </source>
</evidence>
<evidence type="ECO:0000259" key="7">
    <source>
        <dbReference type="Pfam" id="PF03727"/>
    </source>
</evidence>
<keyword evidence="5" id="KW-0436">Ligase</keyword>
<dbReference type="PANTHER" id="PTHR45674">
    <property type="entry name" value="DNA LIGASE 1/3 FAMILY MEMBER"/>
    <property type="match status" value="1"/>
</dbReference>
<dbReference type="STRING" id="3818.A0A445AP44"/>
<keyword evidence="6" id="KW-0324">Glycolysis</keyword>
<dbReference type="GO" id="GO:0004396">
    <property type="term" value="F:hexokinase activity"/>
    <property type="evidence" value="ECO:0007669"/>
    <property type="project" value="UniProtKB-EC"/>
</dbReference>
<dbReference type="InterPro" id="IPR012309">
    <property type="entry name" value="DNA_ligase_ATP-dep_C"/>
</dbReference>
<dbReference type="EMBL" id="SDMP01000011">
    <property type="protein sequence ID" value="RYR28216.1"/>
    <property type="molecule type" value="Genomic_DNA"/>
</dbReference>
<dbReference type="GO" id="GO:0006273">
    <property type="term" value="P:lagging strand elongation"/>
    <property type="evidence" value="ECO:0007669"/>
    <property type="project" value="TreeGrafter"/>
</dbReference>
<comment type="pathway">
    <text evidence="1">Carbohydrate degradation.</text>
</comment>
<dbReference type="SUPFAM" id="SSF53067">
    <property type="entry name" value="Actin-like ATPase domain"/>
    <property type="match status" value="1"/>
</dbReference>
<evidence type="ECO:0000256" key="2">
    <source>
        <dbReference type="ARBA" id="ARBA00005028"/>
    </source>
</evidence>
<dbReference type="Gene3D" id="3.40.367.20">
    <property type="match status" value="1"/>
</dbReference>
<evidence type="ECO:0000313" key="10">
    <source>
        <dbReference type="Proteomes" id="UP000289738"/>
    </source>
</evidence>
<dbReference type="GO" id="GO:0005524">
    <property type="term" value="F:ATP binding"/>
    <property type="evidence" value="ECO:0007669"/>
    <property type="project" value="InterPro"/>
</dbReference>
<comment type="pathway">
    <text evidence="2">Carbohydrate metabolism; hexose metabolism.</text>
</comment>
<dbReference type="Pfam" id="PF04679">
    <property type="entry name" value="DNA_ligase_A_C"/>
    <property type="match status" value="1"/>
</dbReference>
<name>A0A445AP44_ARAHY</name>
<dbReference type="InterPro" id="IPR043129">
    <property type="entry name" value="ATPase_NBD"/>
</dbReference>
<dbReference type="InterPro" id="IPR050191">
    <property type="entry name" value="ATP-dep_DNA_ligase"/>
</dbReference>
<comment type="caution">
    <text evidence="9">The sequence shown here is derived from an EMBL/GenBank/DDBJ whole genome shotgun (WGS) entry which is preliminary data.</text>
</comment>